<evidence type="ECO:0000313" key="1">
    <source>
        <dbReference type="EMBL" id="EEX19514.1"/>
    </source>
</evidence>
<dbReference type="HOGENOM" id="CLU_2719016_0_0_10"/>
<reference evidence="1 2" key="1">
    <citation type="submission" date="2009-09" db="EMBL/GenBank/DDBJ databases">
        <authorList>
            <person name="Weinstock G."/>
            <person name="Sodergren E."/>
            <person name="Clifton S."/>
            <person name="Fulton L."/>
            <person name="Fulton B."/>
            <person name="Courtney L."/>
            <person name="Fronick C."/>
            <person name="Harrison M."/>
            <person name="Strong C."/>
            <person name="Farmer C."/>
            <person name="Delahaunty K."/>
            <person name="Markovic C."/>
            <person name="Hall O."/>
            <person name="Minx P."/>
            <person name="Tomlinson C."/>
            <person name="Mitreva M."/>
            <person name="Nelson J."/>
            <person name="Hou S."/>
            <person name="Wollam A."/>
            <person name="Pepin K.H."/>
            <person name="Johnson M."/>
            <person name="Bhonagiri V."/>
            <person name="Nash W.E."/>
            <person name="Warren W."/>
            <person name="Chinwalla A."/>
            <person name="Mardis E.R."/>
            <person name="Wilson R.K."/>
        </authorList>
    </citation>
    <scope>NUCLEOTIDE SEQUENCE [LARGE SCALE GENOMIC DNA]</scope>
    <source>
        <strain evidence="1 2">F0319</strain>
    </source>
</reference>
<dbReference type="STRING" id="649761.HMPREF0973_00455"/>
<gene>
    <name evidence="1" type="ORF">HMPREF0973_00455</name>
</gene>
<keyword evidence="2" id="KW-1185">Reference proteome</keyword>
<dbReference type="AlphaFoldDB" id="C9MLI0"/>
<dbReference type="EMBL" id="ACVA01000013">
    <property type="protein sequence ID" value="EEX19514.1"/>
    <property type="molecule type" value="Genomic_DNA"/>
</dbReference>
<accession>C9MLI0</accession>
<protein>
    <submittedName>
        <fullName evidence="1">Uncharacterized protein</fullName>
    </submittedName>
</protein>
<organism evidence="1 2">
    <name type="scientific">Prevotella veroralis F0319</name>
    <dbReference type="NCBI Taxonomy" id="649761"/>
    <lineage>
        <taxon>Bacteria</taxon>
        <taxon>Pseudomonadati</taxon>
        <taxon>Bacteroidota</taxon>
        <taxon>Bacteroidia</taxon>
        <taxon>Bacteroidales</taxon>
        <taxon>Prevotellaceae</taxon>
        <taxon>Prevotella</taxon>
    </lineage>
</organism>
<sequence>MFALSTGAFLRCEETLSLMQRDALLNAKRRPPRIEKGVSSFAASWLSLTRQCIVTLDYMIQSILTNPYIKQN</sequence>
<dbReference type="Proteomes" id="UP000003327">
    <property type="component" value="Unassembled WGS sequence"/>
</dbReference>
<evidence type="ECO:0000313" key="2">
    <source>
        <dbReference type="Proteomes" id="UP000003327"/>
    </source>
</evidence>
<proteinExistence type="predicted"/>
<comment type="caution">
    <text evidence="1">The sequence shown here is derived from an EMBL/GenBank/DDBJ whole genome shotgun (WGS) entry which is preliminary data.</text>
</comment>
<name>C9MLI0_9BACT</name>